<accession>A0A1I7V1G7</accession>
<evidence type="ECO:0000313" key="3">
    <source>
        <dbReference type="Proteomes" id="UP000095282"/>
    </source>
</evidence>
<evidence type="ECO:0000256" key="1">
    <source>
        <dbReference type="SAM" id="MobiDB-lite"/>
    </source>
</evidence>
<dbReference type="PROSITE" id="PS00028">
    <property type="entry name" value="ZINC_FINGER_C2H2_1"/>
    <property type="match status" value="1"/>
</dbReference>
<sequence>MDNSVHEKQDFLIAHEPPPRVRIIPPEPGIPVQKTRKRVQPDPEPLFNPDDYGEMIPEDQPRPICEECAVAFVTWAGFEYHVLRFHIQYRPYRCAGCKNLSFHTEAEGRHHSHIYHNPSHAGFSLIKRTDFELENVWMECLMNAKMTNQVGVVFSQDRLEEGLEMVKRVQMVKFRGQRAQLPHCIRHEIEPIEVGTDPEDQVELEVEVEEVEAFQPEEVEAAEYFDGESIEYAYQEADILEGIP</sequence>
<dbReference type="InterPro" id="IPR013087">
    <property type="entry name" value="Znf_C2H2_type"/>
</dbReference>
<protein>
    <submittedName>
        <fullName evidence="4">C2H2-type domain-containing protein</fullName>
    </submittedName>
</protein>
<feature type="region of interest" description="Disordered" evidence="1">
    <location>
        <begin position="1"/>
        <end position="51"/>
    </location>
</feature>
<dbReference type="eggNOG" id="ENOG502THTN">
    <property type="taxonomic scope" value="Eukaryota"/>
</dbReference>
<dbReference type="STRING" id="1561998.A0A1I7V1G7"/>
<proteinExistence type="predicted"/>
<feature type="domain" description="C2H2-type" evidence="2">
    <location>
        <begin position="65"/>
        <end position="86"/>
    </location>
</feature>
<dbReference type="WBParaSite" id="Csp11.Scaffold630.g21453.t1">
    <property type="protein sequence ID" value="Csp11.Scaffold630.g21453.t1"/>
    <property type="gene ID" value="Csp11.Scaffold630.g21453"/>
</dbReference>
<name>A0A1I7V1G7_9PELO</name>
<dbReference type="Proteomes" id="UP000095282">
    <property type="component" value="Unplaced"/>
</dbReference>
<dbReference type="AlphaFoldDB" id="A0A1I7V1G7"/>
<reference evidence="4" key="1">
    <citation type="submission" date="2016-11" db="UniProtKB">
        <authorList>
            <consortium name="WormBaseParasite"/>
        </authorList>
    </citation>
    <scope>IDENTIFICATION</scope>
</reference>
<feature type="compositionally biased region" description="Basic and acidic residues" evidence="1">
    <location>
        <begin position="1"/>
        <end position="10"/>
    </location>
</feature>
<keyword evidence="3" id="KW-1185">Reference proteome</keyword>
<evidence type="ECO:0000259" key="2">
    <source>
        <dbReference type="PROSITE" id="PS00028"/>
    </source>
</evidence>
<evidence type="ECO:0000313" key="4">
    <source>
        <dbReference type="WBParaSite" id="Csp11.Scaffold630.g21453.t1"/>
    </source>
</evidence>
<organism evidence="3 4">
    <name type="scientific">Caenorhabditis tropicalis</name>
    <dbReference type="NCBI Taxonomy" id="1561998"/>
    <lineage>
        <taxon>Eukaryota</taxon>
        <taxon>Metazoa</taxon>
        <taxon>Ecdysozoa</taxon>
        <taxon>Nematoda</taxon>
        <taxon>Chromadorea</taxon>
        <taxon>Rhabditida</taxon>
        <taxon>Rhabditina</taxon>
        <taxon>Rhabditomorpha</taxon>
        <taxon>Rhabditoidea</taxon>
        <taxon>Rhabditidae</taxon>
        <taxon>Peloderinae</taxon>
        <taxon>Caenorhabditis</taxon>
    </lineage>
</organism>